<proteinExistence type="predicted"/>
<accession>A0A2W2BD26</accession>
<dbReference type="InterPro" id="IPR045422">
    <property type="entry name" value="DUF6511"/>
</dbReference>
<evidence type="ECO:0000313" key="2">
    <source>
        <dbReference type="Proteomes" id="UP000248795"/>
    </source>
</evidence>
<sequence>MIDPSPNEKAAMEHGGQMGGEYLDSLGKTDLASFTVEEWTTFIECVVTGYCDCLRELASTDRNRLDAMKQGVPF</sequence>
<dbReference type="EMBL" id="QKVK01000002">
    <property type="protein sequence ID" value="PZF78134.1"/>
    <property type="molecule type" value="Genomic_DNA"/>
</dbReference>
<dbReference type="Pfam" id="PF20121">
    <property type="entry name" value="DUF6511"/>
    <property type="match status" value="1"/>
</dbReference>
<dbReference type="RefSeq" id="WP_111197114.1">
    <property type="nucleotide sequence ID" value="NZ_QKVK01000002.1"/>
</dbReference>
<keyword evidence="2" id="KW-1185">Reference proteome</keyword>
<organism evidence="1 2">
    <name type="scientific">Aestuariivirga litoralis</name>
    <dbReference type="NCBI Taxonomy" id="2650924"/>
    <lineage>
        <taxon>Bacteria</taxon>
        <taxon>Pseudomonadati</taxon>
        <taxon>Pseudomonadota</taxon>
        <taxon>Alphaproteobacteria</taxon>
        <taxon>Hyphomicrobiales</taxon>
        <taxon>Aestuariivirgaceae</taxon>
        <taxon>Aestuariivirga</taxon>
    </lineage>
</organism>
<dbReference type="AlphaFoldDB" id="A0A2W2BD26"/>
<reference evidence="2" key="1">
    <citation type="submission" date="2018-06" db="EMBL/GenBank/DDBJ databases">
        <title>Aestuariibacter litoralis strain KCTC 52945T.</title>
        <authorList>
            <person name="Li X."/>
            <person name="Salam N."/>
            <person name="Li J.-L."/>
            <person name="Chen Y.-M."/>
            <person name="Yang Z.-W."/>
            <person name="Zhang L.-Y."/>
            <person name="Han M.-X."/>
            <person name="Xiao M."/>
            <person name="Li W.-J."/>
        </authorList>
    </citation>
    <scope>NUCLEOTIDE SEQUENCE [LARGE SCALE GENOMIC DNA]</scope>
    <source>
        <strain evidence="2">KCTC 52945</strain>
    </source>
</reference>
<name>A0A2W2BD26_9HYPH</name>
<comment type="caution">
    <text evidence="1">The sequence shown here is derived from an EMBL/GenBank/DDBJ whole genome shotgun (WGS) entry which is preliminary data.</text>
</comment>
<evidence type="ECO:0000313" key="1">
    <source>
        <dbReference type="EMBL" id="PZF78134.1"/>
    </source>
</evidence>
<dbReference type="Proteomes" id="UP000248795">
    <property type="component" value="Unassembled WGS sequence"/>
</dbReference>
<gene>
    <name evidence="1" type="ORF">DK847_06870</name>
</gene>
<protein>
    <submittedName>
        <fullName evidence="1">Uncharacterized protein</fullName>
    </submittedName>
</protein>